<reference evidence="3" key="1">
    <citation type="submission" date="2017-02" db="EMBL/GenBank/DDBJ databases">
        <title>Comparative genomics and description of representatives of a novel lineage of planctomycetes thriving in anoxic sediments.</title>
        <authorList>
            <person name="Spring S."/>
            <person name="Bunk B."/>
            <person name="Sproer C."/>
            <person name="Klenk H.-P."/>
        </authorList>
    </citation>
    <scope>NUCLEOTIDE SEQUENCE [LARGE SCALE GENOMIC DNA]</scope>
    <source>
        <strain evidence="3">L21-RPul-D3</strain>
    </source>
</reference>
<name>A0A1Q2HQM6_9BACT</name>
<evidence type="ECO:0000256" key="1">
    <source>
        <dbReference type="ARBA" id="ARBA00008769"/>
    </source>
</evidence>
<protein>
    <submittedName>
        <fullName evidence="2">Carbohydrate-selective porin</fullName>
    </submittedName>
</protein>
<dbReference type="RefSeq" id="WP_077540127.1">
    <property type="nucleotide sequence ID" value="NZ_CP019633.1"/>
</dbReference>
<evidence type="ECO:0000313" key="3">
    <source>
        <dbReference type="Proteomes" id="UP000188273"/>
    </source>
</evidence>
<dbReference type="Gene3D" id="2.40.160.180">
    <property type="entry name" value="Carbohydrate-selective porin OprB"/>
    <property type="match status" value="1"/>
</dbReference>
<dbReference type="KEGG" id="pbu:L21SP3_01349"/>
<accession>A0A1Q2HQM6</accession>
<comment type="similarity">
    <text evidence="1">Belongs to the OprB family.</text>
</comment>
<evidence type="ECO:0000313" key="2">
    <source>
        <dbReference type="EMBL" id="AQQ09543.1"/>
    </source>
</evidence>
<sequence>MKNITKLLTVMLVFPAVNGFAEKAEAEIESESSAVMAEDKDNPIEAAAESFEDSGIDISVSLTALYQVNVHGGLSTGKRSGRHSGRYDAELSADLDKLLGLKNSRLFIHGWGGWPDTEGIGGHSVGSQWGVNALSVGNRSMDIVEFFYEGISLTRASR</sequence>
<proteinExistence type="inferred from homology"/>
<keyword evidence="3" id="KW-1185">Reference proteome</keyword>
<organism evidence="2 3">
    <name type="scientific">Sedimentisphaera cyanobacteriorum</name>
    <dbReference type="NCBI Taxonomy" id="1940790"/>
    <lineage>
        <taxon>Bacteria</taxon>
        <taxon>Pseudomonadati</taxon>
        <taxon>Planctomycetota</taxon>
        <taxon>Phycisphaerae</taxon>
        <taxon>Sedimentisphaerales</taxon>
        <taxon>Sedimentisphaeraceae</taxon>
        <taxon>Sedimentisphaera</taxon>
    </lineage>
</organism>
<dbReference type="Proteomes" id="UP000188273">
    <property type="component" value="Chromosome"/>
</dbReference>
<dbReference type="InterPro" id="IPR038673">
    <property type="entry name" value="OprB_sf"/>
</dbReference>
<dbReference type="EMBL" id="CP019633">
    <property type="protein sequence ID" value="AQQ09543.1"/>
    <property type="molecule type" value="Genomic_DNA"/>
</dbReference>
<gene>
    <name evidence="2" type="ORF">L21SP3_01349</name>
</gene>
<dbReference type="AlphaFoldDB" id="A0A1Q2HQM6"/>
<dbReference type="STRING" id="1940790.L21SP3_01349"/>